<dbReference type="PANTHER" id="PTHR47339:SF1">
    <property type="entry name" value="CELL DIVISION CONTROL PROTEIN 24"/>
    <property type="match status" value="1"/>
</dbReference>
<feature type="compositionally biased region" description="Polar residues" evidence="1">
    <location>
        <begin position="666"/>
        <end position="676"/>
    </location>
</feature>
<dbReference type="Gene3D" id="3.10.20.90">
    <property type="entry name" value="Phosphatidylinositol 3-kinase Catalytic Subunit, Chain A, domain 1"/>
    <property type="match status" value="1"/>
</dbReference>
<dbReference type="GO" id="GO:0005085">
    <property type="term" value="F:guanyl-nucleotide exchange factor activity"/>
    <property type="evidence" value="ECO:0007669"/>
    <property type="project" value="InterPro"/>
</dbReference>
<dbReference type="GO" id="GO:0005634">
    <property type="term" value="C:nucleus"/>
    <property type="evidence" value="ECO:0007669"/>
    <property type="project" value="TreeGrafter"/>
</dbReference>
<feature type="region of interest" description="Disordered" evidence="1">
    <location>
        <begin position="437"/>
        <end position="474"/>
    </location>
</feature>
<dbReference type="PANTHER" id="PTHR47339">
    <property type="entry name" value="CELL DIVISION CONTROL PROTEIN 24"/>
    <property type="match status" value="1"/>
</dbReference>
<feature type="region of interest" description="Disordered" evidence="1">
    <location>
        <begin position="703"/>
        <end position="723"/>
    </location>
</feature>
<keyword evidence="4" id="KW-1185">Reference proteome</keyword>
<dbReference type="PROSITE" id="PS50010">
    <property type="entry name" value="DH_2"/>
    <property type="match status" value="1"/>
</dbReference>
<dbReference type="CDD" id="cd13246">
    <property type="entry name" value="PH_Scd1"/>
    <property type="match status" value="1"/>
</dbReference>
<dbReference type="EMBL" id="CP119892">
    <property type="protein sequence ID" value="WFD25359.1"/>
    <property type="molecule type" value="Genomic_DNA"/>
</dbReference>
<dbReference type="InterPro" id="IPR011993">
    <property type="entry name" value="PH-like_dom_sf"/>
</dbReference>
<dbReference type="InterPro" id="IPR000219">
    <property type="entry name" value="DH_dom"/>
</dbReference>
<feature type="region of interest" description="Disordered" evidence="1">
    <location>
        <begin position="822"/>
        <end position="842"/>
    </location>
</feature>
<dbReference type="Pfam" id="PF06395">
    <property type="entry name" value="CDC24"/>
    <property type="match status" value="1"/>
</dbReference>
<dbReference type="SUPFAM" id="SSF48065">
    <property type="entry name" value="DBL homology domain (DH-domain)"/>
    <property type="match status" value="1"/>
</dbReference>
<organism evidence="3 4">
    <name type="scientific">Malassezia nana</name>
    <dbReference type="NCBI Taxonomy" id="180528"/>
    <lineage>
        <taxon>Eukaryota</taxon>
        <taxon>Fungi</taxon>
        <taxon>Dikarya</taxon>
        <taxon>Basidiomycota</taxon>
        <taxon>Ustilaginomycotina</taxon>
        <taxon>Malasseziomycetes</taxon>
        <taxon>Malasseziales</taxon>
        <taxon>Malasseziaceae</taxon>
        <taxon>Malassezia</taxon>
    </lineage>
</organism>
<name>A0AAF0J0X2_9BASI</name>
<accession>A0AAF0J0X2</accession>
<dbReference type="GO" id="GO:0005737">
    <property type="term" value="C:cytoplasm"/>
    <property type="evidence" value="ECO:0007669"/>
    <property type="project" value="TreeGrafter"/>
</dbReference>
<dbReference type="SMART" id="SM00325">
    <property type="entry name" value="RhoGEF"/>
    <property type="match status" value="1"/>
</dbReference>
<dbReference type="InterPro" id="IPR035899">
    <property type="entry name" value="DBL_dom_sf"/>
</dbReference>
<protein>
    <submittedName>
        <fullName evidence="3">Guanine nucleotide exchange factor for Cdc42p</fullName>
    </submittedName>
</protein>
<dbReference type="SMART" id="SM00233">
    <property type="entry name" value="PH"/>
    <property type="match status" value="1"/>
</dbReference>
<dbReference type="GO" id="GO:0031106">
    <property type="term" value="P:septin ring organization"/>
    <property type="evidence" value="ECO:0007669"/>
    <property type="project" value="TreeGrafter"/>
</dbReference>
<feature type="compositionally biased region" description="Basic residues" evidence="1">
    <location>
        <begin position="448"/>
        <end position="458"/>
    </location>
</feature>
<dbReference type="Gene3D" id="2.30.29.30">
    <property type="entry name" value="Pleckstrin-homology domain (PH domain)/Phosphotyrosine-binding domain (PTB)"/>
    <property type="match status" value="1"/>
</dbReference>
<dbReference type="CDD" id="cd00014">
    <property type="entry name" value="CH_SF"/>
    <property type="match status" value="1"/>
</dbReference>
<dbReference type="AlphaFoldDB" id="A0AAF0J0X2"/>
<dbReference type="Pfam" id="PF15411">
    <property type="entry name" value="PH_10"/>
    <property type="match status" value="1"/>
</dbReference>
<sequence>MSVAPRPGTAPRPSLYQSCVELVRRLSCVPGFSAEFLGRGDIAVGIEPGISTPVSPLSDPVSTLWQCFRLGRSLCTLFNLYAGRTGLDPIPLSVDPKLSNANACKALVMRFVIALKEKVGWPPDDTFTVSQLYLNDTNGFVRVVRTVNELLNLMEAVGLLVPGTHVLDEPAAGASPRDQHAMVAQELLDSERRYVHDLETLQTYVGFLASANVLPIDTIYRIFGNLDPLVDMQRRFLLLLEENALRPADSQQLGRIFYSMEDEFAVYELFCANYARALETISDEVKALQRVGTLPGAQNAYLEPTYELPTYLIKPVQRICKYPLLLEQLLKTIPADAPQQDELQQALDIIRRITDKVNEKRRLQENAQLVTELERRVEDWKGHSLKTFGTLLLSDTFTVAKGDSEREFCVYLFERILLCCKDLGAWLPSTSSSALPPMGVSVGLPGRSRSKSGPRLRSRANSVSDAGAAGRRDSQAPLQLKGRIFLNNIVRIQALERPSSGLDTHAAPYPLQVWWRGEADVESFSLRCKNEEQLRLWHSTLQKLLDEVQARREMITAASQVSTPSTPLPSAPLVRGGSGFSQVSTPHFAHPTEHPMRPPLRHACTEDTALQSDATWPRSAGPHHSVPGPSPRSVRPASEDMGPDETKLTMTPPLDAESLRAPPPNSASVLASSGPSHTGAPNARVAWRQMSLGHIHSVPLSPRSVVSGPARSSSLGSGSLPPKTSMEFVEQELAAMRLAQTQQRGRPSGLTRSKPVLHLDSALMQRTASDSLTMRPLVSPVAVFSPMTATPTFLVDANAGVGPTNEPDWNPYFPAVHVSQRQSHSSVMTGDSTDSSLPSALPSPQARLKEGDSIFNSVNGGWPKSAPHSPSRKLTLVRVRYGREYVELTMAPHTPFAALNTRAHETMSLSAEGPTRMYHIDSDGDRVMLLDDDDLATAMEYALRHDHTLDIVIE</sequence>
<dbReference type="InterPro" id="IPR010481">
    <property type="entry name" value="Cdc24/Scd1_N"/>
</dbReference>
<evidence type="ECO:0000313" key="3">
    <source>
        <dbReference type="EMBL" id="WFD25359.1"/>
    </source>
</evidence>
<feature type="domain" description="DH" evidence="2">
    <location>
        <begin position="179"/>
        <end position="360"/>
    </location>
</feature>
<evidence type="ECO:0000256" key="1">
    <source>
        <dbReference type="SAM" id="MobiDB-lite"/>
    </source>
</evidence>
<dbReference type="SUPFAM" id="SSF50729">
    <property type="entry name" value="PH domain-like"/>
    <property type="match status" value="1"/>
</dbReference>
<proteinExistence type="predicted"/>
<feature type="compositionally biased region" description="Low complexity" evidence="1">
    <location>
        <begin position="619"/>
        <end position="636"/>
    </location>
</feature>
<dbReference type="CDD" id="cd05992">
    <property type="entry name" value="PB1"/>
    <property type="match status" value="1"/>
</dbReference>
<dbReference type="InterPro" id="IPR033511">
    <property type="entry name" value="Cdc24/Scd1_PH_dom"/>
</dbReference>
<dbReference type="CDD" id="cd00160">
    <property type="entry name" value="RhoGEF"/>
    <property type="match status" value="1"/>
</dbReference>
<dbReference type="GO" id="GO:0000935">
    <property type="term" value="C:division septum"/>
    <property type="evidence" value="ECO:0007669"/>
    <property type="project" value="TreeGrafter"/>
</dbReference>
<dbReference type="InterPro" id="IPR001849">
    <property type="entry name" value="PH_domain"/>
</dbReference>
<dbReference type="Pfam" id="PF00621">
    <property type="entry name" value="RhoGEF"/>
    <property type="match status" value="1"/>
</dbReference>
<feature type="compositionally biased region" description="Low complexity" evidence="1">
    <location>
        <begin position="712"/>
        <end position="722"/>
    </location>
</feature>
<dbReference type="Proteomes" id="UP001213623">
    <property type="component" value="Chromosome 1"/>
</dbReference>
<dbReference type="GO" id="GO:0030010">
    <property type="term" value="P:establishment of cell polarity"/>
    <property type="evidence" value="ECO:0007669"/>
    <property type="project" value="TreeGrafter"/>
</dbReference>
<gene>
    <name evidence="3" type="primary">CDC24</name>
    <name evidence="3" type="ORF">MNAN1_000325</name>
</gene>
<evidence type="ECO:0000259" key="2">
    <source>
        <dbReference type="PROSITE" id="PS50010"/>
    </source>
</evidence>
<reference evidence="3" key="1">
    <citation type="submission" date="2023-03" db="EMBL/GenBank/DDBJ databases">
        <title>Mating type loci evolution in Malassezia.</title>
        <authorList>
            <person name="Coelho M.A."/>
        </authorList>
    </citation>
    <scope>NUCLEOTIDE SEQUENCE</scope>
    <source>
        <strain evidence="3">CBS 9557</strain>
    </source>
</reference>
<dbReference type="GO" id="GO:0043332">
    <property type="term" value="C:mating projection tip"/>
    <property type="evidence" value="ECO:0007669"/>
    <property type="project" value="TreeGrafter"/>
</dbReference>
<feature type="region of interest" description="Disordered" evidence="1">
    <location>
        <begin position="614"/>
        <end position="681"/>
    </location>
</feature>
<evidence type="ECO:0000313" key="4">
    <source>
        <dbReference type="Proteomes" id="UP001213623"/>
    </source>
</evidence>
<dbReference type="SUPFAM" id="SSF54277">
    <property type="entry name" value="CAD &amp; PB1 domains"/>
    <property type="match status" value="1"/>
</dbReference>
<dbReference type="Gene3D" id="1.20.900.10">
    <property type="entry name" value="Dbl homology (DH) domain"/>
    <property type="match status" value="1"/>
</dbReference>
<dbReference type="InterPro" id="IPR053026">
    <property type="entry name" value="CDC42_GEF"/>
</dbReference>